<dbReference type="AlphaFoldDB" id="A0A5B8VHD8"/>
<dbReference type="Gene3D" id="3.90.550.10">
    <property type="entry name" value="Spore Coat Polysaccharide Biosynthesis Protein SpsA, Chain A"/>
    <property type="match status" value="1"/>
</dbReference>
<dbReference type="GO" id="GO:0016758">
    <property type="term" value="F:hexosyltransferase activity"/>
    <property type="evidence" value="ECO:0007669"/>
    <property type="project" value="UniProtKB-ARBA"/>
</dbReference>
<dbReference type="InterPro" id="IPR029044">
    <property type="entry name" value="Nucleotide-diphossugar_trans"/>
</dbReference>
<accession>A0A5B8VHD8</accession>
<name>A0A5B8VHD8_9BACT</name>
<dbReference type="SUPFAM" id="SSF53448">
    <property type="entry name" value="Nucleotide-diphospho-sugar transferases"/>
    <property type="match status" value="1"/>
</dbReference>
<gene>
    <name evidence="2" type="ORF">FSB73_03870</name>
</gene>
<organism evidence="2 3">
    <name type="scientific">Arachidicoccus ginsenosidivorans</name>
    <dbReference type="NCBI Taxonomy" id="496057"/>
    <lineage>
        <taxon>Bacteria</taxon>
        <taxon>Pseudomonadati</taxon>
        <taxon>Bacteroidota</taxon>
        <taxon>Chitinophagia</taxon>
        <taxon>Chitinophagales</taxon>
        <taxon>Chitinophagaceae</taxon>
        <taxon>Arachidicoccus</taxon>
    </lineage>
</organism>
<proteinExistence type="predicted"/>
<dbReference type="EMBL" id="CP042434">
    <property type="protein sequence ID" value="QEC70944.1"/>
    <property type="molecule type" value="Genomic_DNA"/>
</dbReference>
<dbReference type="PANTHER" id="PTHR22916">
    <property type="entry name" value="GLYCOSYLTRANSFERASE"/>
    <property type="match status" value="1"/>
</dbReference>
<evidence type="ECO:0000313" key="2">
    <source>
        <dbReference type="EMBL" id="QEC70944.1"/>
    </source>
</evidence>
<feature type="domain" description="Glycosyltransferase 2-like" evidence="1">
    <location>
        <begin position="13"/>
        <end position="139"/>
    </location>
</feature>
<keyword evidence="2" id="KW-0808">Transferase</keyword>
<sequence length="321" mass="37229">MIIVANKNQPFISICIPAYKNTSYLKRLLDSIAIQTFKDYDVFISDDSPDDAVEKLVATYSDRIPEIVYKSNSRPRGMPDNWNYAISQSKGQWKKIMHDDDWFSDKDSLSIFAAEAQKEDIDFVFSNYVNQYLNKSKSKIVVFPKYKLKKVEENPLLLMSGNLIGPPSVCMIRAEVMVMYNPDLHWLVDIDYYIQVLLKKVGVAHISKALICIGVNQEQVTQSVKNNPTVEIGEAKKILDRYHENWLKNIVVYDGWWRLLRNMKVKSYDQLTAYGGGNWPDLLIRMLEHQRKVPYGLLKRGIFSKIFMFGSYLSQLPKMKD</sequence>
<protein>
    <submittedName>
        <fullName evidence="2">Glycosyltransferase family 2 protein</fullName>
    </submittedName>
</protein>
<evidence type="ECO:0000259" key="1">
    <source>
        <dbReference type="Pfam" id="PF00535"/>
    </source>
</evidence>
<dbReference type="Proteomes" id="UP000321291">
    <property type="component" value="Chromosome"/>
</dbReference>
<dbReference type="InterPro" id="IPR001173">
    <property type="entry name" value="Glyco_trans_2-like"/>
</dbReference>
<dbReference type="PANTHER" id="PTHR22916:SF3">
    <property type="entry name" value="UDP-GLCNAC:BETAGAL BETA-1,3-N-ACETYLGLUCOSAMINYLTRANSFERASE-LIKE PROTEIN 1"/>
    <property type="match status" value="1"/>
</dbReference>
<evidence type="ECO:0000313" key="3">
    <source>
        <dbReference type="Proteomes" id="UP000321291"/>
    </source>
</evidence>
<dbReference type="CDD" id="cd00761">
    <property type="entry name" value="Glyco_tranf_GTA_type"/>
    <property type="match status" value="1"/>
</dbReference>
<dbReference type="KEGG" id="agi:FSB73_03870"/>
<keyword evidence="3" id="KW-1185">Reference proteome</keyword>
<dbReference type="Pfam" id="PF00535">
    <property type="entry name" value="Glycos_transf_2"/>
    <property type="match status" value="1"/>
</dbReference>
<reference evidence="2 3" key="1">
    <citation type="journal article" date="2017" name="Int. J. Syst. Evol. Microbiol.">
        <title>Arachidicoccus ginsenosidivorans sp. nov., with ginsenoside-converting activity isolated from ginseng cultivating soil.</title>
        <authorList>
            <person name="Siddiqi M.Z."/>
            <person name="Aslam Z."/>
            <person name="Im W.T."/>
        </authorList>
    </citation>
    <scope>NUCLEOTIDE SEQUENCE [LARGE SCALE GENOMIC DNA]</scope>
    <source>
        <strain evidence="2 3">Gsoil 809</strain>
    </source>
</reference>